<evidence type="ECO:0000313" key="3">
    <source>
        <dbReference type="EMBL" id="ETW87148.1"/>
    </source>
</evidence>
<dbReference type="InterPro" id="IPR015187">
    <property type="entry name" value="BRCA2_OB_1"/>
</dbReference>
<evidence type="ECO:0000313" key="4">
    <source>
        <dbReference type="Proteomes" id="UP000030671"/>
    </source>
</evidence>
<dbReference type="PANTHER" id="PTHR11289">
    <property type="entry name" value="BREAST CANCER TYPE 2 SUSCEPTIBILITY PROTEIN BRCA2"/>
    <property type="match status" value="1"/>
</dbReference>
<dbReference type="InParanoid" id="W4KMS5"/>
<dbReference type="Pfam" id="PF09103">
    <property type="entry name" value="BRCA-2_OB1"/>
    <property type="match status" value="1"/>
</dbReference>
<dbReference type="PANTHER" id="PTHR11289:SF0">
    <property type="entry name" value="BREAST CANCER TYPE 2 SUSCEPTIBILITY PROTEIN"/>
    <property type="match status" value="1"/>
</dbReference>
<dbReference type="Pfam" id="PF09169">
    <property type="entry name" value="BRCA-2_helical"/>
    <property type="match status" value="1"/>
</dbReference>
<name>W4KMS5_HETIT</name>
<evidence type="ECO:0000259" key="2">
    <source>
        <dbReference type="Pfam" id="PF09169"/>
    </source>
</evidence>
<dbReference type="SUPFAM" id="SSF50249">
    <property type="entry name" value="Nucleic acid-binding proteins"/>
    <property type="match status" value="2"/>
</dbReference>
<evidence type="ECO:0008006" key="5">
    <source>
        <dbReference type="Google" id="ProtNLM"/>
    </source>
</evidence>
<accession>W4KMS5</accession>
<dbReference type="InterPro" id="IPR015525">
    <property type="entry name" value="BRCA2"/>
</dbReference>
<dbReference type="GO" id="GO:0006355">
    <property type="term" value="P:regulation of DNA-templated transcription"/>
    <property type="evidence" value="ECO:0007669"/>
    <property type="project" value="TreeGrafter"/>
</dbReference>
<feature type="domain" description="BRCA2 OB1" evidence="1">
    <location>
        <begin position="109"/>
        <end position="229"/>
    </location>
</feature>
<gene>
    <name evidence="3" type="ORF">HETIRDRAFT_468984</name>
</gene>
<proteinExistence type="predicted"/>
<dbReference type="Gene3D" id="2.40.50.140">
    <property type="entry name" value="Nucleic acid-binding proteins"/>
    <property type="match status" value="3"/>
</dbReference>
<dbReference type="CDD" id="cd04493">
    <property type="entry name" value="BRCA2DBD_OB1"/>
    <property type="match status" value="1"/>
</dbReference>
<dbReference type="AlphaFoldDB" id="W4KMS5"/>
<dbReference type="InterPro" id="IPR036315">
    <property type="entry name" value="BRCA2_hlx_sf"/>
</dbReference>
<dbReference type="STRING" id="747525.W4KMS5"/>
<dbReference type="InterPro" id="IPR015252">
    <property type="entry name" value="BRCA2_hlx"/>
</dbReference>
<dbReference type="GeneID" id="20677266"/>
<dbReference type="KEGG" id="hir:HETIRDRAFT_468984"/>
<dbReference type="RefSeq" id="XP_009541084.1">
    <property type="nucleotide sequence ID" value="XM_009542789.1"/>
</dbReference>
<evidence type="ECO:0000259" key="1">
    <source>
        <dbReference type="Pfam" id="PF09103"/>
    </source>
</evidence>
<dbReference type="SUPFAM" id="SSF81872">
    <property type="entry name" value="BRCA2 helical domain"/>
    <property type="match status" value="1"/>
</dbReference>
<sequence length="483" mass="55102">MAQITPETALYYTFYTTSAAPLVVAPGSPPSESALGPDTALQELKKLGCTLATKEWVDNHWSLILWKLSGMVCLDPERERDGEKRWCWGEVIRQLRYRYEKELNGGQRPAFRLITTHDSPSGCPMVVCVSNIIWSEGGTAEDGSPILPHPELEVTDGWYKLRAEVDSPLARAVHKGFIRVGCKLAVTGAKFSGGKSEPCEILEAYGSHRLMFSGNSSHLAPWHAKLGFQPHPPIATLNSLTPDGGLVQLLDLTVIKAYPIAFIEFFVDENGRKRRAGPRKEDEEAQVQDQWQVPFGQQRRRDREESKLRKDVLDKLEVYETWADRLERKGATMPGHIEDLFDLLNEGKSFSDMLRTSKLDDAYWLGRFLRERIEKERETLVDDIERDLKDICPPRDVRSFRVLFMKDACTSRKPANLIVEITVWDVLNLQFDEGKKPGHFKEGERFLITNLLPLQQSAWMHRAQVDGHIYLATRRDSRWTKKG</sequence>
<reference evidence="3 4" key="1">
    <citation type="journal article" date="2012" name="New Phytol.">
        <title>Insight into trade-off between wood decay and parasitism from the genome of a fungal forest pathogen.</title>
        <authorList>
            <person name="Olson A."/>
            <person name="Aerts A."/>
            <person name="Asiegbu F."/>
            <person name="Belbahri L."/>
            <person name="Bouzid O."/>
            <person name="Broberg A."/>
            <person name="Canback B."/>
            <person name="Coutinho P.M."/>
            <person name="Cullen D."/>
            <person name="Dalman K."/>
            <person name="Deflorio G."/>
            <person name="van Diepen L.T."/>
            <person name="Dunand C."/>
            <person name="Duplessis S."/>
            <person name="Durling M."/>
            <person name="Gonthier P."/>
            <person name="Grimwood J."/>
            <person name="Fossdal C.G."/>
            <person name="Hansson D."/>
            <person name="Henrissat B."/>
            <person name="Hietala A."/>
            <person name="Himmelstrand K."/>
            <person name="Hoffmeister D."/>
            <person name="Hogberg N."/>
            <person name="James T.Y."/>
            <person name="Karlsson M."/>
            <person name="Kohler A."/>
            <person name="Kues U."/>
            <person name="Lee Y.H."/>
            <person name="Lin Y.C."/>
            <person name="Lind M."/>
            <person name="Lindquist E."/>
            <person name="Lombard V."/>
            <person name="Lucas S."/>
            <person name="Lunden K."/>
            <person name="Morin E."/>
            <person name="Murat C."/>
            <person name="Park J."/>
            <person name="Raffaello T."/>
            <person name="Rouze P."/>
            <person name="Salamov A."/>
            <person name="Schmutz J."/>
            <person name="Solheim H."/>
            <person name="Stahlberg J."/>
            <person name="Velez H."/>
            <person name="de Vries R.P."/>
            <person name="Wiebenga A."/>
            <person name="Woodward S."/>
            <person name="Yakovlev I."/>
            <person name="Garbelotto M."/>
            <person name="Martin F."/>
            <person name="Grigoriev I.V."/>
            <person name="Stenlid J."/>
        </authorList>
    </citation>
    <scope>NUCLEOTIDE SEQUENCE [LARGE SCALE GENOMIC DNA]</scope>
    <source>
        <strain evidence="3 4">TC 32-1</strain>
    </source>
</reference>
<dbReference type="OrthoDB" id="21095at2759"/>
<dbReference type="Proteomes" id="UP000030671">
    <property type="component" value="Unassembled WGS sequence"/>
</dbReference>
<dbReference type="eggNOG" id="KOG4751">
    <property type="taxonomic scope" value="Eukaryota"/>
</dbReference>
<dbReference type="HOGENOM" id="CLU_045563_0_0_1"/>
<dbReference type="InterPro" id="IPR012340">
    <property type="entry name" value="NA-bd_OB-fold"/>
</dbReference>
<dbReference type="EMBL" id="KI925454">
    <property type="protein sequence ID" value="ETW87148.1"/>
    <property type="molecule type" value="Genomic_DNA"/>
</dbReference>
<organism evidence="3 4">
    <name type="scientific">Heterobasidion irregulare (strain TC 32-1)</name>
    <dbReference type="NCBI Taxonomy" id="747525"/>
    <lineage>
        <taxon>Eukaryota</taxon>
        <taxon>Fungi</taxon>
        <taxon>Dikarya</taxon>
        <taxon>Basidiomycota</taxon>
        <taxon>Agaricomycotina</taxon>
        <taxon>Agaricomycetes</taxon>
        <taxon>Russulales</taxon>
        <taxon>Bondarzewiaceae</taxon>
        <taxon>Heterobasidion</taxon>
        <taxon>Heterobasidion annosum species complex</taxon>
    </lineage>
</organism>
<keyword evidence="4" id="KW-1185">Reference proteome</keyword>
<dbReference type="GO" id="GO:0000724">
    <property type="term" value="P:double-strand break repair via homologous recombination"/>
    <property type="evidence" value="ECO:0007669"/>
    <property type="project" value="InterPro"/>
</dbReference>
<feature type="domain" description="Breast cancer type 2 susceptibility protein helical" evidence="2">
    <location>
        <begin position="49"/>
        <end position="103"/>
    </location>
</feature>
<protein>
    <recommendedName>
        <fullName evidence="5">BRCA2 OB1 domain-containing protein</fullName>
    </recommendedName>
</protein>